<comment type="caution">
    <text evidence="2">The sequence shown here is derived from an EMBL/GenBank/DDBJ whole genome shotgun (WGS) entry which is preliminary data.</text>
</comment>
<accession>A0A2S9K6U9</accession>
<evidence type="ECO:0008006" key="4">
    <source>
        <dbReference type="Google" id="ProtNLM"/>
    </source>
</evidence>
<proteinExistence type="predicted"/>
<sequence>MTTMQNMTCKSLVRRWTAGWALWAVLLHALAPAAAQAALRLAPALPFEVCSSTGILRPVEPAREPSQDSRPGLAALHCDWCLLDAPALLPQPLRAGLDAGPDGSDPLAAMREPRAWLADWRVQARAPPAAA</sequence>
<keyword evidence="1" id="KW-0732">Signal</keyword>
<organism evidence="2 3">
    <name type="scientific">Malikia granosa</name>
    <dbReference type="NCBI Taxonomy" id="263067"/>
    <lineage>
        <taxon>Bacteria</taxon>
        <taxon>Pseudomonadati</taxon>
        <taxon>Pseudomonadota</taxon>
        <taxon>Betaproteobacteria</taxon>
        <taxon>Burkholderiales</taxon>
        <taxon>Comamonadaceae</taxon>
        <taxon>Malikia</taxon>
    </lineage>
</organism>
<gene>
    <name evidence="2" type="ORF">C6P64_05925</name>
</gene>
<reference evidence="2 3" key="1">
    <citation type="submission" date="2018-03" db="EMBL/GenBank/DDBJ databases">
        <title>Comparative genomics illustrates the genes involved in a hyperalkaliphilic mechanisms of Serpentinomonas isolated from highly-alkaline calcium-rich serpentinized springs.</title>
        <authorList>
            <person name="Suzuki S."/>
            <person name="Ishii S."/>
            <person name="Walworth N."/>
            <person name="Bird L."/>
            <person name="Kuenen J.G."/>
            <person name="Nealson K.H."/>
        </authorList>
    </citation>
    <scope>NUCLEOTIDE SEQUENCE [LARGE SCALE GENOMIC DNA]</scope>
    <source>
        <strain evidence="2 3">P1</strain>
    </source>
</reference>
<dbReference type="EMBL" id="PVLQ01000019">
    <property type="protein sequence ID" value="PRD66105.1"/>
    <property type="molecule type" value="Genomic_DNA"/>
</dbReference>
<dbReference type="OrthoDB" id="9968918at2"/>
<dbReference type="AlphaFoldDB" id="A0A2S9K6U9"/>
<evidence type="ECO:0000256" key="1">
    <source>
        <dbReference type="SAM" id="SignalP"/>
    </source>
</evidence>
<name>A0A2S9K6U9_9BURK</name>
<keyword evidence="3" id="KW-1185">Reference proteome</keyword>
<feature type="signal peptide" evidence="1">
    <location>
        <begin position="1"/>
        <end position="37"/>
    </location>
</feature>
<feature type="chain" id="PRO_5015504078" description="DUF2946 domain-containing protein" evidence="1">
    <location>
        <begin position="38"/>
        <end position="131"/>
    </location>
</feature>
<protein>
    <recommendedName>
        <fullName evidence="4">DUF2946 domain-containing protein</fullName>
    </recommendedName>
</protein>
<dbReference type="Proteomes" id="UP000238589">
    <property type="component" value="Unassembled WGS sequence"/>
</dbReference>
<evidence type="ECO:0000313" key="3">
    <source>
        <dbReference type="Proteomes" id="UP000238589"/>
    </source>
</evidence>
<evidence type="ECO:0000313" key="2">
    <source>
        <dbReference type="EMBL" id="PRD66105.1"/>
    </source>
</evidence>